<dbReference type="OrthoDB" id="8206682at2"/>
<dbReference type="AlphaFoldDB" id="A0A4R4YWC5"/>
<reference evidence="3 4" key="1">
    <citation type="submission" date="2019-03" db="EMBL/GenBank/DDBJ databases">
        <title>Draft genome sequences of novel Actinobacteria.</title>
        <authorList>
            <person name="Sahin N."/>
            <person name="Ay H."/>
            <person name="Saygin H."/>
        </authorList>
    </citation>
    <scope>NUCLEOTIDE SEQUENCE [LARGE SCALE GENOMIC DNA]</scope>
    <source>
        <strain evidence="3 4">7K502</strain>
    </source>
</reference>
<feature type="transmembrane region" description="Helical" evidence="1">
    <location>
        <begin position="238"/>
        <end position="261"/>
    </location>
</feature>
<dbReference type="Pfam" id="PF01757">
    <property type="entry name" value="Acyl_transf_3"/>
    <property type="match status" value="1"/>
</dbReference>
<evidence type="ECO:0000256" key="1">
    <source>
        <dbReference type="SAM" id="Phobius"/>
    </source>
</evidence>
<protein>
    <submittedName>
        <fullName evidence="3">Acyltransferase</fullName>
    </submittedName>
</protein>
<feature type="transmembrane region" description="Helical" evidence="1">
    <location>
        <begin position="125"/>
        <end position="143"/>
    </location>
</feature>
<feature type="transmembrane region" description="Helical" evidence="1">
    <location>
        <begin position="42"/>
        <end position="64"/>
    </location>
</feature>
<name>A0A4R4YWC5_9PSEU</name>
<feature type="transmembrane region" description="Helical" evidence="1">
    <location>
        <begin position="85"/>
        <end position="105"/>
    </location>
</feature>
<accession>A0A4R4YWC5</accession>
<gene>
    <name evidence="3" type="ORF">E1288_21885</name>
</gene>
<dbReference type="Proteomes" id="UP000294947">
    <property type="component" value="Unassembled WGS sequence"/>
</dbReference>
<feature type="transmembrane region" description="Helical" evidence="1">
    <location>
        <begin position="205"/>
        <end position="226"/>
    </location>
</feature>
<feature type="domain" description="Acyltransferase 3" evidence="2">
    <location>
        <begin position="3"/>
        <end position="327"/>
    </location>
</feature>
<keyword evidence="3" id="KW-0808">Transferase</keyword>
<dbReference type="GO" id="GO:0016747">
    <property type="term" value="F:acyltransferase activity, transferring groups other than amino-acyl groups"/>
    <property type="evidence" value="ECO:0007669"/>
    <property type="project" value="InterPro"/>
</dbReference>
<keyword evidence="3" id="KW-0012">Acyltransferase</keyword>
<organism evidence="3 4">
    <name type="scientific">Saccharopolyspora elongata</name>
    <dbReference type="NCBI Taxonomy" id="2530387"/>
    <lineage>
        <taxon>Bacteria</taxon>
        <taxon>Bacillati</taxon>
        <taxon>Actinomycetota</taxon>
        <taxon>Actinomycetes</taxon>
        <taxon>Pseudonocardiales</taxon>
        <taxon>Pseudonocardiaceae</taxon>
        <taxon>Saccharopolyspora</taxon>
    </lineage>
</organism>
<keyword evidence="1" id="KW-0472">Membrane</keyword>
<keyword evidence="1" id="KW-0812">Transmembrane</keyword>
<proteinExistence type="predicted"/>
<feature type="transmembrane region" description="Helical" evidence="1">
    <location>
        <begin position="174"/>
        <end position="193"/>
    </location>
</feature>
<dbReference type="InterPro" id="IPR002656">
    <property type="entry name" value="Acyl_transf_3_dom"/>
</dbReference>
<evidence type="ECO:0000313" key="4">
    <source>
        <dbReference type="Proteomes" id="UP000294947"/>
    </source>
</evidence>
<feature type="transmembrane region" description="Helical" evidence="1">
    <location>
        <begin position="351"/>
        <end position="384"/>
    </location>
</feature>
<comment type="caution">
    <text evidence="3">The sequence shown here is derived from an EMBL/GenBank/DDBJ whole genome shotgun (WGS) entry which is preliminary data.</text>
</comment>
<keyword evidence="1" id="KW-1133">Transmembrane helix</keyword>
<keyword evidence="4" id="KW-1185">Reference proteome</keyword>
<feature type="transmembrane region" description="Helical" evidence="1">
    <location>
        <begin position="310"/>
        <end position="330"/>
    </location>
</feature>
<feature type="transmembrane region" description="Helical" evidence="1">
    <location>
        <begin position="282"/>
        <end position="304"/>
    </location>
</feature>
<sequence>MVRSACLVVVVVLHAMMAGIEVGASGIQITNALENQRWFTPITWIIQVMPLFFVVGGFAGITQWRRMRDAGATPADFVRTRLTRLARPALIAFAAIAGALALASAAGVSPDLLAQLGFRMGQPMWFIGVYLGTSALVPLMCRLHERAPRATLALLVAFALGVDVLSIATASPAIGFGNLAFVWLAIQQIGFWYADGWFRFRSNSLLLGVAFGAFALLLTGTTTGPYPADMLANLNPPTINLVLLGVVQVCLLSLITARLAVLMGRPRLRAAVDVIGKHSLTIYLWHMPALVLLAAVLLVLGFPWPEPLGAAWWLTRGPWLAGIALVLIPLAGRLGRFERGTTGPPRRTPGLAAAGVVIAITAIVTVLVAGFTTVSATIAALLLLVALRLQHSSKRPPVARTHERVHDRDQTDVTGHVHCGLALDVPSAGGVGTVQLRHGIPRGRESR</sequence>
<evidence type="ECO:0000259" key="2">
    <source>
        <dbReference type="Pfam" id="PF01757"/>
    </source>
</evidence>
<dbReference type="EMBL" id="SMKW01000029">
    <property type="protein sequence ID" value="TDD48669.1"/>
    <property type="molecule type" value="Genomic_DNA"/>
</dbReference>
<feature type="transmembrane region" description="Helical" evidence="1">
    <location>
        <begin position="150"/>
        <end position="168"/>
    </location>
</feature>
<evidence type="ECO:0000313" key="3">
    <source>
        <dbReference type="EMBL" id="TDD48669.1"/>
    </source>
</evidence>